<dbReference type="InterPro" id="IPR009228">
    <property type="entry name" value="Capsid_scaffold_GpO"/>
</dbReference>
<proteinExistence type="predicted"/>
<feature type="compositionally biased region" description="Low complexity" evidence="1">
    <location>
        <begin position="174"/>
        <end position="191"/>
    </location>
</feature>
<protein>
    <submittedName>
        <fullName evidence="2">Phage capsid scaffolding protein (GPO) serine peptidase</fullName>
    </submittedName>
</protein>
<reference evidence="2 3" key="1">
    <citation type="submission" date="2018-06" db="EMBL/GenBank/DDBJ databases">
        <authorList>
            <consortium name="Pathogen Informatics"/>
            <person name="Doyle S."/>
        </authorList>
    </citation>
    <scope>NUCLEOTIDE SEQUENCE [LARGE SCALE GENOMIC DNA]</scope>
    <source>
        <strain evidence="2 3">NCTC11091</strain>
    </source>
</reference>
<gene>
    <name evidence="2" type="ORF">NCTC11091_00831</name>
</gene>
<feature type="region of interest" description="Disordered" evidence="1">
    <location>
        <begin position="174"/>
        <end position="198"/>
    </location>
</feature>
<sequence length="287" mass="30791">MDLAGKRVVKRFRVAREGQTVDGRSLSREQLLDMADTYDPVEYTARINVEHMGGWAGLGATNYPVLGDVIAVDAQIETFEINGVDTQLMCLYATLSALPVLVDANREGKKLFTSIEFYPKFADTGRAYLVGLAVTDTPASRGTEPLKFTNTQDALIAEPTELVLMTIDNAANAPATSTATEPTALTTQPAAHEPQPVQDSDTFLQKLANLFNKKPSGLSAAEQDAVLSAFSKMDDKVSNHQSQLTEIAAAVQTLSQAVTDLRQEFANAPAPTTSVPLVGSGHALTDY</sequence>
<dbReference type="Proteomes" id="UP000255193">
    <property type="component" value="Unassembled WGS sequence"/>
</dbReference>
<evidence type="ECO:0000313" key="2">
    <source>
        <dbReference type="EMBL" id="STY95046.1"/>
    </source>
</evidence>
<dbReference type="AlphaFoldDB" id="A0A378Q3F5"/>
<dbReference type="RefSeq" id="WP_067056378.1">
    <property type="nucleotide sequence ID" value="NZ_MXAO01000048.1"/>
</dbReference>
<dbReference type="EMBL" id="UGQA01000001">
    <property type="protein sequence ID" value="STY95046.1"/>
    <property type="molecule type" value="Genomic_DNA"/>
</dbReference>
<evidence type="ECO:0000313" key="3">
    <source>
        <dbReference type="Proteomes" id="UP000255193"/>
    </source>
</evidence>
<dbReference type="Pfam" id="PF05929">
    <property type="entry name" value="Phage_GPO"/>
    <property type="match status" value="1"/>
</dbReference>
<name>A0A378Q3F5_9GAMM</name>
<accession>A0A378Q3F5</accession>
<evidence type="ECO:0000256" key="1">
    <source>
        <dbReference type="SAM" id="MobiDB-lite"/>
    </source>
</evidence>
<organism evidence="2 3">
    <name type="scientific">Faucicola atlantae</name>
    <dbReference type="NCBI Taxonomy" id="34059"/>
    <lineage>
        <taxon>Bacteria</taxon>
        <taxon>Pseudomonadati</taxon>
        <taxon>Pseudomonadota</taxon>
        <taxon>Gammaproteobacteria</taxon>
        <taxon>Moraxellales</taxon>
        <taxon>Moraxellaceae</taxon>
        <taxon>Faucicola</taxon>
    </lineage>
</organism>